<accession>A0A7W9E0R2</accession>
<gene>
    <name evidence="2" type="ORF">HDE68_004245</name>
</gene>
<dbReference type="Gene3D" id="3.40.630.30">
    <property type="match status" value="1"/>
</dbReference>
<evidence type="ECO:0000259" key="1">
    <source>
        <dbReference type="PROSITE" id="PS51186"/>
    </source>
</evidence>
<dbReference type="InterPro" id="IPR000182">
    <property type="entry name" value="GNAT_dom"/>
</dbReference>
<comment type="caution">
    <text evidence="2">The sequence shown here is derived from an EMBL/GenBank/DDBJ whole genome shotgun (WGS) entry which is preliminary data.</text>
</comment>
<organism evidence="2 3">
    <name type="scientific">Pedobacter cryoconitis</name>
    <dbReference type="NCBI Taxonomy" id="188932"/>
    <lineage>
        <taxon>Bacteria</taxon>
        <taxon>Pseudomonadati</taxon>
        <taxon>Bacteroidota</taxon>
        <taxon>Sphingobacteriia</taxon>
        <taxon>Sphingobacteriales</taxon>
        <taxon>Sphingobacteriaceae</taxon>
        <taxon>Pedobacter</taxon>
    </lineage>
</organism>
<evidence type="ECO:0000313" key="3">
    <source>
        <dbReference type="Proteomes" id="UP000537204"/>
    </source>
</evidence>
<reference evidence="2 3" key="1">
    <citation type="submission" date="2020-08" db="EMBL/GenBank/DDBJ databases">
        <title>Genomic Encyclopedia of Type Strains, Phase IV (KMG-V): Genome sequencing to study the core and pangenomes of soil and plant-associated prokaryotes.</title>
        <authorList>
            <person name="Whitman W."/>
        </authorList>
    </citation>
    <scope>NUCLEOTIDE SEQUENCE [LARGE SCALE GENOMIC DNA]</scope>
    <source>
        <strain evidence="2 3">S3M1</strain>
    </source>
</reference>
<feature type="domain" description="N-acetyltransferase" evidence="1">
    <location>
        <begin position="1"/>
        <end position="100"/>
    </location>
</feature>
<dbReference type="InterPro" id="IPR016181">
    <property type="entry name" value="Acyl_CoA_acyltransferase"/>
</dbReference>
<keyword evidence="2" id="KW-0808">Transferase</keyword>
<dbReference type="EMBL" id="JACHCE010000008">
    <property type="protein sequence ID" value="MBB5638316.1"/>
    <property type="molecule type" value="Genomic_DNA"/>
</dbReference>
<proteinExistence type="predicted"/>
<evidence type="ECO:0000313" key="2">
    <source>
        <dbReference type="EMBL" id="MBB5638316.1"/>
    </source>
</evidence>
<dbReference type="Proteomes" id="UP000537204">
    <property type="component" value="Unassembled WGS sequence"/>
</dbReference>
<name>A0A7W9E0R2_9SPHI</name>
<dbReference type="Pfam" id="PF13302">
    <property type="entry name" value="Acetyltransf_3"/>
    <property type="match status" value="1"/>
</dbReference>
<dbReference type="GO" id="GO:0016747">
    <property type="term" value="F:acyltransferase activity, transferring groups other than amino-acyl groups"/>
    <property type="evidence" value="ECO:0007669"/>
    <property type="project" value="InterPro"/>
</dbReference>
<protein>
    <submittedName>
        <fullName evidence="2">RimJ/RimL family protein N-acetyltransferase</fullName>
    </submittedName>
</protein>
<dbReference type="PROSITE" id="PS51186">
    <property type="entry name" value="GNAT"/>
    <property type="match status" value="1"/>
</dbReference>
<dbReference type="SUPFAM" id="SSF55729">
    <property type="entry name" value="Acyl-CoA N-acyltransferases (Nat)"/>
    <property type="match status" value="1"/>
</dbReference>
<dbReference type="PANTHER" id="PTHR43610">
    <property type="entry name" value="BLL6696 PROTEIN"/>
    <property type="match status" value="1"/>
</dbReference>
<dbReference type="PANTHER" id="PTHR43610:SF1">
    <property type="entry name" value="N-ACETYLTRANSFERASE DOMAIN-CONTAINING PROTEIN"/>
    <property type="match status" value="1"/>
</dbReference>
<sequence>MDKADNKIVGSTRFYRIDTVTNTLELGYTWYGKKYRGTGINKNCKYLLLEFAFDVLNAERVGFRANHLNKRSINAMKRIGCVEEGVLRNRSINGKGKRMDVIVLSIIKQEWVESVKQTLFNLSTTNC</sequence>
<dbReference type="AlphaFoldDB" id="A0A7W9E0R2"/>